<dbReference type="PROSITE" id="PS51375">
    <property type="entry name" value="PPR"/>
    <property type="match status" value="12"/>
</dbReference>
<feature type="repeat" description="PPR" evidence="3">
    <location>
        <begin position="1330"/>
        <end position="1364"/>
    </location>
</feature>
<feature type="repeat" description="PPR" evidence="3">
    <location>
        <begin position="1259"/>
        <end position="1293"/>
    </location>
</feature>
<dbReference type="NCBIfam" id="TIGR00756">
    <property type="entry name" value="PPR"/>
    <property type="match status" value="12"/>
</dbReference>
<keyword evidence="4" id="KW-0175">Coiled coil</keyword>
<evidence type="ECO:0000313" key="6">
    <source>
        <dbReference type="EMBL" id="KAK8982040.1"/>
    </source>
</evidence>
<dbReference type="PANTHER" id="PTHR47934:SF28">
    <property type="entry name" value="OS04G0488500 PROTEIN"/>
    <property type="match status" value="1"/>
</dbReference>
<feature type="repeat" description="PPR" evidence="3">
    <location>
        <begin position="1007"/>
        <end position="1037"/>
    </location>
</feature>
<dbReference type="Gene3D" id="1.25.40.10">
    <property type="entry name" value="Tetratricopeptide repeat domain"/>
    <property type="match status" value="7"/>
</dbReference>
<feature type="region of interest" description="Disordered" evidence="5">
    <location>
        <begin position="127"/>
        <end position="180"/>
    </location>
</feature>
<dbReference type="PANTHER" id="PTHR47934">
    <property type="entry name" value="PENTATRICOPEPTIDE REPEAT-CONTAINING PROTEIN PET309, MITOCHONDRIAL"/>
    <property type="match status" value="1"/>
</dbReference>
<name>A0ABR2P0V8_9ROSI</name>
<feature type="coiled-coil region" evidence="4">
    <location>
        <begin position="503"/>
        <end position="551"/>
    </location>
</feature>
<feature type="repeat" description="PPR" evidence="3">
    <location>
        <begin position="1119"/>
        <end position="1153"/>
    </location>
</feature>
<evidence type="ECO:0000256" key="5">
    <source>
        <dbReference type="SAM" id="MobiDB-lite"/>
    </source>
</evidence>
<evidence type="ECO:0000256" key="1">
    <source>
        <dbReference type="ARBA" id="ARBA00007626"/>
    </source>
</evidence>
<sequence>MWSSIADLKENLNKIALDVFDDEDGELEIYSSGNGGHSPFFERRNSHRFAHSSPIANGIDSPINSEIERYRADIKKLQESEAEIKALSFNYAALLKEKEEQISRLNQENSSLKQNLNVTNAALSPARIESSKVSSNGINAPKGNGDQLPHQLRKSASLVKNRHGGNQMSNGVSSKHDGREKELADLLEEKNRSLEAVQANHEVQIDQFKMELEKERDKLVNVQMRLQEEQKLNESFQEELKLLKSEKDETFTELSKLRNELNGKIVEIRRLQTELNRQEDESADDTVNNLKRVIATLEEENTHLKTEKNELEAALESSRKSLTGKIDPNASETLKVDSSESSPQVKEMELSLQKMEEDLKETCRERDKALQELTRLKQHLLEKEFEESEKMDEDSKIIEELRESNEYQRAQIAHLEKALKQAIADLEEVKMMDNNEIQKSREIIDDLNEKLANYTRTIGAKNVELQNLQTALGQYYAEIEAKEYLERELALAREEATRLSGLLKDADEHAELSKREKEEILAKLSQTERAVAEGKARVNKLEEDNGKLRRTLELSMTRLNRMSMDSDYLVDRRIVIKLLVTYFQRNHSKEVLDLMVRMLGFSDEDKQRIGIAQQGTGKGVVRGVLGLPGRLVGGILGGGSADVHATITTDNQSIADLWVDFLLKETEEREKRAEDASKSSEELHGRTPNAAGPASSVSDQSTGASAFSRLDWYEIRTDEQKITQAVQLLLETPHPEWTSSHPLQSLLFSSPPLPPRFILKITRSLPSYRQAFDFFQHLRQNSPFLDTQVLSHSFQALLEQAGRGPDAASRLPELYQASKEWEVPLTVNAAALLIRYFGRLQMVDKSILVFDELDPSLKNTHVRNVLFDVLLRDGRVDSALIVLDEMLQPLSEIPPNDVTGDIVFYALTKAGRKGRALSDEEFIKLVLQFGKHSVFPKTNWLAQLVSSLCRHGQFIQAWDFLHELLTLGAPLESSLFNVLLSGLGRRGEIKRMNVVLAEMKEHGIWPDVVTLGILINQLCKLRRVDDAMEVFNKMGEGTESDGVSVGADIVILNTLIDGLCKVGEQEEGLHFMERMKSTKGFVPNTVTYNCLIDGFCKVGEIERGIELFERMKEEGVSPNTITVNTLVDGMCRHGRINSALEFFRDMQGKGEKGNAVTYTTLITAFSNADNFGMVVDLFDEMLASGCSADAVVYYSLISGFCRAGRMDDAGNVYSKLKAAGFHPDIVCYNSLVSGFCKKRKIDKAYEIVKEMEEAGVKPDIVTFNTLIAYFCKVGHFTLALRVMKQMTREGFTPTVTTYGALIHGYCLSGKLDDARKLFDDMSSTVKIPPNTVIYNILIESLCKVNDVKVALSLMDDMKTKGVKPNTATYNAMFKGLKENHLLEEAFILMDGMIENNCRPNYITMEILTGWLSTVGESEKLKIFVQGHKVSALTA</sequence>
<evidence type="ECO:0000256" key="4">
    <source>
        <dbReference type="SAM" id="Coils"/>
    </source>
</evidence>
<keyword evidence="2" id="KW-0677">Repeat</keyword>
<accession>A0ABR2P0V8</accession>
<feature type="coiled-coil region" evidence="4">
    <location>
        <begin position="180"/>
        <end position="321"/>
    </location>
</feature>
<feature type="coiled-coil region" evidence="4">
    <location>
        <begin position="67"/>
        <end position="122"/>
    </location>
</feature>
<evidence type="ECO:0000256" key="2">
    <source>
        <dbReference type="ARBA" id="ARBA00022737"/>
    </source>
</evidence>
<dbReference type="EMBL" id="JBBPBN010000086">
    <property type="protein sequence ID" value="KAK8982040.1"/>
    <property type="molecule type" value="Genomic_DNA"/>
</dbReference>
<evidence type="ECO:0000256" key="3">
    <source>
        <dbReference type="PROSITE-ProRule" id="PRU00708"/>
    </source>
</evidence>
<organism evidence="6 7">
    <name type="scientific">Hibiscus sabdariffa</name>
    <name type="common">roselle</name>
    <dbReference type="NCBI Taxonomy" id="183260"/>
    <lineage>
        <taxon>Eukaryota</taxon>
        <taxon>Viridiplantae</taxon>
        <taxon>Streptophyta</taxon>
        <taxon>Embryophyta</taxon>
        <taxon>Tracheophyta</taxon>
        <taxon>Spermatophyta</taxon>
        <taxon>Magnoliopsida</taxon>
        <taxon>eudicotyledons</taxon>
        <taxon>Gunneridae</taxon>
        <taxon>Pentapetalae</taxon>
        <taxon>rosids</taxon>
        <taxon>malvids</taxon>
        <taxon>Malvales</taxon>
        <taxon>Malvaceae</taxon>
        <taxon>Malvoideae</taxon>
        <taxon>Hibiscus</taxon>
    </lineage>
</organism>
<feature type="coiled-coil region" evidence="4">
    <location>
        <begin position="345"/>
        <end position="464"/>
    </location>
</feature>
<proteinExistence type="inferred from homology"/>
<comment type="caution">
    <text evidence="6">The sequence shown here is derived from an EMBL/GenBank/DDBJ whole genome shotgun (WGS) entry which is preliminary data.</text>
</comment>
<reference evidence="6 7" key="1">
    <citation type="journal article" date="2024" name="G3 (Bethesda)">
        <title>Genome assembly of Hibiscus sabdariffa L. provides insights into metabolisms of medicinal natural products.</title>
        <authorList>
            <person name="Kim T."/>
        </authorList>
    </citation>
    <scope>NUCLEOTIDE SEQUENCE [LARGE SCALE GENOMIC DNA]</scope>
    <source>
        <strain evidence="6">TK-2024</strain>
        <tissue evidence="6">Old leaves</tissue>
    </source>
</reference>
<feature type="region of interest" description="Disordered" evidence="5">
    <location>
        <begin position="323"/>
        <end position="345"/>
    </location>
</feature>
<feature type="repeat" description="PPR" evidence="3">
    <location>
        <begin position="1365"/>
        <end position="1399"/>
    </location>
</feature>
<dbReference type="Proteomes" id="UP001396334">
    <property type="component" value="Unassembled WGS sequence"/>
</dbReference>
<gene>
    <name evidence="6" type="ORF">V6N11_037221</name>
</gene>
<feature type="repeat" description="PPR" evidence="3">
    <location>
        <begin position="1189"/>
        <end position="1223"/>
    </location>
</feature>
<feature type="compositionally biased region" description="Polar residues" evidence="5">
    <location>
        <begin position="164"/>
        <end position="173"/>
    </location>
</feature>
<evidence type="ECO:0000313" key="7">
    <source>
        <dbReference type="Proteomes" id="UP001396334"/>
    </source>
</evidence>
<comment type="similarity">
    <text evidence="1">Belongs to the PPR family. P subfamily.</text>
</comment>
<feature type="repeat" description="PPR" evidence="3">
    <location>
        <begin position="1224"/>
        <end position="1258"/>
    </location>
</feature>
<feature type="repeat" description="PPR" evidence="3">
    <location>
        <begin position="1154"/>
        <end position="1188"/>
    </location>
</feature>
<dbReference type="Pfam" id="PF13041">
    <property type="entry name" value="PPR_2"/>
    <property type="match status" value="4"/>
</dbReference>
<dbReference type="Pfam" id="PF01535">
    <property type="entry name" value="PPR"/>
    <property type="match status" value="2"/>
</dbReference>
<feature type="compositionally biased region" description="Basic and acidic residues" evidence="5">
    <location>
        <begin position="670"/>
        <end position="685"/>
    </location>
</feature>
<feature type="repeat" description="PPR" evidence="3">
    <location>
        <begin position="1294"/>
        <end position="1328"/>
    </location>
</feature>
<protein>
    <submittedName>
        <fullName evidence="6">Uncharacterized protein</fullName>
    </submittedName>
</protein>
<feature type="repeat" description="PPR" evidence="3">
    <location>
        <begin position="1048"/>
        <end position="1078"/>
    </location>
</feature>
<dbReference type="InterPro" id="IPR011990">
    <property type="entry name" value="TPR-like_helical_dom_sf"/>
</dbReference>
<keyword evidence="7" id="KW-1185">Reference proteome</keyword>
<dbReference type="InterPro" id="IPR051114">
    <property type="entry name" value="Mito_RNA_Proc_CCM1"/>
</dbReference>
<feature type="region of interest" description="Disordered" evidence="5">
    <location>
        <begin position="670"/>
        <end position="702"/>
    </location>
</feature>
<dbReference type="Pfam" id="PF12854">
    <property type="entry name" value="PPR_1"/>
    <property type="match status" value="2"/>
</dbReference>
<dbReference type="InterPro" id="IPR002885">
    <property type="entry name" value="PPR_rpt"/>
</dbReference>
<feature type="repeat" description="PPR" evidence="3">
    <location>
        <begin position="972"/>
        <end position="1006"/>
    </location>
</feature>
<feature type="repeat" description="PPR" evidence="3">
    <location>
        <begin position="1084"/>
        <end position="1118"/>
    </location>
</feature>